<dbReference type="InterPro" id="IPR003959">
    <property type="entry name" value="ATPase_AAA_core"/>
</dbReference>
<dbReference type="PANTHER" id="PTHR23077:SF171">
    <property type="entry name" value="NUCLEAR VALOSIN-CONTAINING PROTEIN-LIKE"/>
    <property type="match status" value="1"/>
</dbReference>
<sequence length="443" mass="48534">MISLQECIFKKESILRFQLVERIIAKSVSIGYDTDSTSPPPFIPLAHSMLQGHCIHVDYPIFLPCNGKYCKYIIRSVNGGSCKDFSLVTSKTVIKFVEEDYKSELSIPLSLKSLIPAFKTSYSTLSSSLVELVHHTVGGIKEAVLAVCEVVSLVLSSYFRELTQEFEEHCRGEPISGILLSGPPGVGKTHLARTIASVSGCIMKQVCGSEFFSPYTGQSETRVAECISEVLELSQMQKRPVILFIDEIDSLGEGVGSVEGRVVSALCSSLDKAHRTKSEARSSSSIFTPHLIIIAATNRLKGVPMALRRRGRLEYEIVVQPPDSTERFNLLQLLLKNKTHSISVEDLQMAADRCVGFVGADIEAAMRYAVLALVKEARKHEISVCETSYVDQIKNSLRIDHLLLGIASVTPAALRSSLSISSSGSWDDIGGYSDLKIALRKSV</sequence>
<feature type="domain" description="AAA+ ATPase" evidence="3">
    <location>
        <begin position="174"/>
        <end position="323"/>
    </location>
</feature>
<accession>A0ABQ5K429</accession>
<evidence type="ECO:0000313" key="5">
    <source>
        <dbReference type="Proteomes" id="UP001057375"/>
    </source>
</evidence>
<organism evidence="4 5">
    <name type="scientific">Aduncisulcus paluster</name>
    <dbReference type="NCBI Taxonomy" id="2918883"/>
    <lineage>
        <taxon>Eukaryota</taxon>
        <taxon>Metamonada</taxon>
        <taxon>Carpediemonas-like organisms</taxon>
        <taxon>Aduncisulcus</taxon>
    </lineage>
</organism>
<feature type="non-terminal residue" evidence="4">
    <location>
        <position position="443"/>
    </location>
</feature>
<dbReference type="InterPro" id="IPR027417">
    <property type="entry name" value="P-loop_NTPase"/>
</dbReference>
<keyword evidence="5" id="KW-1185">Reference proteome</keyword>
<protein>
    <recommendedName>
        <fullName evidence="3">AAA+ ATPase domain-containing protein</fullName>
    </recommendedName>
</protein>
<dbReference type="PANTHER" id="PTHR23077">
    <property type="entry name" value="AAA-FAMILY ATPASE"/>
    <property type="match status" value="1"/>
</dbReference>
<proteinExistence type="predicted"/>
<evidence type="ECO:0000256" key="2">
    <source>
        <dbReference type="ARBA" id="ARBA00022840"/>
    </source>
</evidence>
<dbReference type="Gene3D" id="1.10.8.60">
    <property type="match status" value="1"/>
</dbReference>
<dbReference type="SMART" id="SM00382">
    <property type="entry name" value="AAA"/>
    <property type="match status" value="1"/>
</dbReference>
<dbReference type="Proteomes" id="UP001057375">
    <property type="component" value="Unassembled WGS sequence"/>
</dbReference>
<reference evidence="4" key="1">
    <citation type="submission" date="2022-03" db="EMBL/GenBank/DDBJ databases">
        <title>Draft genome sequence of Aduncisulcus paluster, a free-living microaerophilic Fornicata.</title>
        <authorList>
            <person name="Yuyama I."/>
            <person name="Kume K."/>
            <person name="Tamura T."/>
            <person name="Inagaki Y."/>
            <person name="Hashimoto T."/>
        </authorList>
    </citation>
    <scope>NUCLEOTIDE SEQUENCE</scope>
    <source>
        <strain evidence="4">NY0171</strain>
    </source>
</reference>
<name>A0ABQ5K429_9EUKA</name>
<comment type="caution">
    <text evidence="4">The sequence shown here is derived from an EMBL/GenBank/DDBJ whole genome shotgun (WGS) entry which is preliminary data.</text>
</comment>
<dbReference type="InterPro" id="IPR050168">
    <property type="entry name" value="AAA_ATPase_domain"/>
</dbReference>
<dbReference type="Pfam" id="PF00004">
    <property type="entry name" value="AAA"/>
    <property type="match status" value="1"/>
</dbReference>
<evidence type="ECO:0000259" key="3">
    <source>
        <dbReference type="SMART" id="SM00382"/>
    </source>
</evidence>
<dbReference type="Gene3D" id="3.40.50.300">
    <property type="entry name" value="P-loop containing nucleotide triphosphate hydrolases"/>
    <property type="match status" value="1"/>
</dbReference>
<evidence type="ECO:0000256" key="1">
    <source>
        <dbReference type="ARBA" id="ARBA00022741"/>
    </source>
</evidence>
<dbReference type="InterPro" id="IPR003593">
    <property type="entry name" value="AAA+_ATPase"/>
</dbReference>
<evidence type="ECO:0000313" key="4">
    <source>
        <dbReference type="EMBL" id="GKT27323.1"/>
    </source>
</evidence>
<dbReference type="SUPFAM" id="SSF52540">
    <property type="entry name" value="P-loop containing nucleoside triphosphate hydrolases"/>
    <property type="match status" value="1"/>
</dbReference>
<gene>
    <name evidence="4" type="ORF">ADUPG1_013768</name>
</gene>
<keyword evidence="1" id="KW-0547">Nucleotide-binding</keyword>
<dbReference type="EMBL" id="BQXS01012733">
    <property type="protein sequence ID" value="GKT27323.1"/>
    <property type="molecule type" value="Genomic_DNA"/>
</dbReference>
<keyword evidence="2" id="KW-0067">ATP-binding</keyword>